<evidence type="ECO:0000313" key="7">
    <source>
        <dbReference type="Proteomes" id="UP001055804"/>
    </source>
</evidence>
<keyword evidence="2" id="KW-0813">Transport</keyword>
<dbReference type="RefSeq" id="WP_269333179.1">
    <property type="nucleotide sequence ID" value="NZ_JAMZFT010000002.1"/>
</dbReference>
<sequence>MKKTDTRQPAGFDRRTVLKGAAATAAVATGITGFPAYLKAANAPIKVAVPTILSGRVAILGQSSVAGLQLAAKEINDAGGIEGRKIEVVTRDSKGKPDEAARMTRDMVNNEGCEIVLNAEASGATFAVNETVRDIKKFCLHSCSETSSLTADPKNQVPWAFRSCRQGIHDAVGGGLYAAEVAKAKGLKRWATCSPDYAYGRANTEEFMEYVKIFAPDVEVITETWPKLFQPDYTENITALLNAQPDALYSCLWGGDLVAFFDQASLYGLFDQFEAFAVNLTDYPVITAIKNLPEGVHGGSRYHKDNPDTDANEAWNEKFRANSDVLPTNWAWQNYTAMSFIIEALKKTGGNTDAEKMAAATAGLTIQSPFGVDGTLTMRESDHTLVNYVVGYGVTIGKEPYVKDFTTTDWATITKYEEEWKKRNGYI</sequence>
<dbReference type="Pfam" id="PF13458">
    <property type="entry name" value="Peripla_BP_6"/>
    <property type="match status" value="1"/>
</dbReference>
<evidence type="ECO:0000256" key="2">
    <source>
        <dbReference type="ARBA" id="ARBA00022448"/>
    </source>
</evidence>
<reference evidence="6" key="1">
    <citation type="submission" date="2022-06" db="EMBL/GenBank/DDBJ databases">
        <title>Isolation and Genomics of Futiania mangrovii gen. nov., sp. nov., a Rare and Metabolically-versatile member in the Class Alphaproteobacteria.</title>
        <authorList>
            <person name="Liu L."/>
            <person name="Huang W.-C."/>
            <person name="Pan J."/>
            <person name="Li J."/>
            <person name="Huang Y."/>
            <person name="Du H."/>
            <person name="Liu Y."/>
            <person name="Li M."/>
        </authorList>
    </citation>
    <scope>NUCLEOTIDE SEQUENCE</scope>
    <source>
        <strain evidence="6">FT118</strain>
    </source>
</reference>
<dbReference type="GO" id="GO:0006865">
    <property type="term" value="P:amino acid transport"/>
    <property type="evidence" value="ECO:0007669"/>
    <property type="project" value="UniProtKB-KW"/>
</dbReference>
<dbReference type="InterPro" id="IPR028082">
    <property type="entry name" value="Peripla_BP_I"/>
</dbReference>
<accession>A0A9J6PMH8</accession>
<evidence type="ECO:0000313" key="6">
    <source>
        <dbReference type="EMBL" id="MCP1337250.1"/>
    </source>
</evidence>
<dbReference type="PANTHER" id="PTHR30483:SF37">
    <property type="entry name" value="ABC TRANSPORTER SUBSTRATE-BINDING PROTEIN"/>
    <property type="match status" value="1"/>
</dbReference>
<organism evidence="6 7">
    <name type="scientific">Futiania mangrovi</name>
    <dbReference type="NCBI Taxonomy" id="2959716"/>
    <lineage>
        <taxon>Bacteria</taxon>
        <taxon>Pseudomonadati</taxon>
        <taxon>Pseudomonadota</taxon>
        <taxon>Alphaproteobacteria</taxon>
        <taxon>Futianiales</taxon>
        <taxon>Futianiaceae</taxon>
        <taxon>Futiania</taxon>
    </lineage>
</organism>
<dbReference type="PROSITE" id="PS51318">
    <property type="entry name" value="TAT"/>
    <property type="match status" value="1"/>
</dbReference>
<evidence type="ECO:0000256" key="3">
    <source>
        <dbReference type="ARBA" id="ARBA00022729"/>
    </source>
</evidence>
<comment type="caution">
    <text evidence="6">The sequence shown here is derived from an EMBL/GenBank/DDBJ whole genome shotgun (WGS) entry which is preliminary data.</text>
</comment>
<dbReference type="AlphaFoldDB" id="A0A9J6PMH8"/>
<dbReference type="Gene3D" id="3.40.50.2300">
    <property type="match status" value="2"/>
</dbReference>
<evidence type="ECO:0000256" key="4">
    <source>
        <dbReference type="ARBA" id="ARBA00022970"/>
    </source>
</evidence>
<evidence type="ECO:0000259" key="5">
    <source>
        <dbReference type="Pfam" id="PF13458"/>
    </source>
</evidence>
<name>A0A9J6PMH8_9PROT</name>
<dbReference type="InterPro" id="IPR051010">
    <property type="entry name" value="BCAA_transport"/>
</dbReference>
<gene>
    <name evidence="6" type="ORF">NJQ99_12585</name>
</gene>
<keyword evidence="3" id="KW-0732">Signal</keyword>
<dbReference type="PANTHER" id="PTHR30483">
    <property type="entry name" value="LEUCINE-SPECIFIC-BINDING PROTEIN"/>
    <property type="match status" value="1"/>
</dbReference>
<keyword evidence="7" id="KW-1185">Reference proteome</keyword>
<dbReference type="Proteomes" id="UP001055804">
    <property type="component" value="Unassembled WGS sequence"/>
</dbReference>
<dbReference type="SUPFAM" id="SSF53822">
    <property type="entry name" value="Periplasmic binding protein-like I"/>
    <property type="match status" value="1"/>
</dbReference>
<dbReference type="InterPro" id="IPR006311">
    <property type="entry name" value="TAT_signal"/>
</dbReference>
<evidence type="ECO:0000256" key="1">
    <source>
        <dbReference type="ARBA" id="ARBA00010062"/>
    </source>
</evidence>
<proteinExistence type="inferred from homology"/>
<dbReference type="PRINTS" id="PR00337">
    <property type="entry name" value="LEUILEVALBP"/>
</dbReference>
<protein>
    <submittedName>
        <fullName evidence="6">ABC transporter substrate-binding protein</fullName>
    </submittedName>
</protein>
<feature type="domain" description="Leucine-binding protein" evidence="5">
    <location>
        <begin position="44"/>
        <end position="388"/>
    </location>
</feature>
<dbReference type="CDD" id="cd06330">
    <property type="entry name" value="PBP1_As_SBP-like"/>
    <property type="match status" value="1"/>
</dbReference>
<keyword evidence="4" id="KW-0029">Amino-acid transport</keyword>
<comment type="similarity">
    <text evidence="1">Belongs to the leucine-binding protein family.</text>
</comment>
<dbReference type="InterPro" id="IPR028081">
    <property type="entry name" value="Leu-bd"/>
</dbReference>
<dbReference type="InterPro" id="IPR000709">
    <property type="entry name" value="Leu_Ile_Val-bd"/>
</dbReference>
<dbReference type="EMBL" id="JAMZFT010000002">
    <property type="protein sequence ID" value="MCP1337250.1"/>
    <property type="molecule type" value="Genomic_DNA"/>
</dbReference>